<evidence type="ECO:0000256" key="1">
    <source>
        <dbReference type="SAM" id="Phobius"/>
    </source>
</evidence>
<dbReference type="EMBL" id="RZGZ01000002">
    <property type="protein sequence ID" value="RUR01936.1"/>
    <property type="molecule type" value="Genomic_DNA"/>
</dbReference>
<feature type="transmembrane region" description="Helical" evidence="1">
    <location>
        <begin position="114"/>
        <end position="139"/>
    </location>
</feature>
<keyword evidence="3" id="KW-1185">Reference proteome</keyword>
<feature type="transmembrane region" description="Helical" evidence="1">
    <location>
        <begin position="146"/>
        <end position="171"/>
    </location>
</feature>
<evidence type="ECO:0000313" key="3">
    <source>
        <dbReference type="Proteomes" id="UP000274909"/>
    </source>
</evidence>
<dbReference type="AlphaFoldDB" id="A0A3S0VHC2"/>
<keyword evidence="1" id="KW-0812">Transmembrane</keyword>
<proteinExistence type="predicted"/>
<accession>A0A3S0VHC2</accession>
<comment type="caution">
    <text evidence="2">The sequence shown here is derived from an EMBL/GenBank/DDBJ whole genome shotgun (WGS) entry which is preliminary data.</text>
</comment>
<dbReference type="OrthoDB" id="5074377at2"/>
<feature type="transmembrane region" description="Helical" evidence="1">
    <location>
        <begin position="28"/>
        <end position="50"/>
    </location>
</feature>
<dbReference type="RefSeq" id="WP_127049967.1">
    <property type="nucleotide sequence ID" value="NZ_RZGZ01000002.1"/>
</dbReference>
<protein>
    <submittedName>
        <fullName evidence="2">Uncharacterized protein</fullName>
    </submittedName>
</protein>
<dbReference type="Proteomes" id="UP000274909">
    <property type="component" value="Unassembled WGS sequence"/>
</dbReference>
<sequence>MTTSIVQASCAVDVVVCDDTGTIFSPAWIVPLGIAALFIVVVAILFALAARRDPPARRPSAGWSDPGAARWFWTFSALGVVAMIAAWQVFGVAYEEEMSEQPKALAAGTSMAGTGAVFGGVPLIMAHLAGLVVLSVIAVRGRAVMWTGIVCAVLATAFTSGIGLLVAQVLWNGQLFMMGVDAPGLVPATP</sequence>
<feature type="transmembrane region" description="Helical" evidence="1">
    <location>
        <begin position="71"/>
        <end position="94"/>
    </location>
</feature>
<evidence type="ECO:0000313" key="2">
    <source>
        <dbReference type="EMBL" id="RUR01936.1"/>
    </source>
</evidence>
<reference evidence="2 3" key="1">
    <citation type="submission" date="2018-12" db="EMBL/GenBank/DDBJ databases">
        <authorList>
            <person name="Li F."/>
        </authorList>
    </citation>
    <scope>NUCLEOTIDE SEQUENCE [LARGE SCALE GENOMIC DNA]</scope>
    <source>
        <strain evidence="2 3">EGI 6500705</strain>
    </source>
</reference>
<gene>
    <name evidence="2" type="ORF">ELQ94_10890</name>
</gene>
<keyword evidence="1" id="KW-1133">Transmembrane helix</keyword>
<keyword evidence="1" id="KW-0472">Membrane</keyword>
<organism evidence="2 3">
    <name type="scientific">Labedella endophytica</name>
    <dbReference type="NCBI Taxonomy" id="1523160"/>
    <lineage>
        <taxon>Bacteria</taxon>
        <taxon>Bacillati</taxon>
        <taxon>Actinomycetota</taxon>
        <taxon>Actinomycetes</taxon>
        <taxon>Micrococcales</taxon>
        <taxon>Microbacteriaceae</taxon>
        <taxon>Labedella</taxon>
    </lineage>
</organism>
<name>A0A3S0VHC2_9MICO</name>